<dbReference type="VEuPathDB" id="VectorBase:CSON012226"/>
<dbReference type="InterPro" id="IPR001360">
    <property type="entry name" value="Glyco_hydro_1"/>
</dbReference>
<proteinExistence type="inferred from homology"/>
<dbReference type="FunFam" id="3.20.20.80:FF:000013">
    <property type="entry name" value="lactase-phlorizin hydrolase"/>
    <property type="match status" value="1"/>
</dbReference>
<evidence type="ECO:0000256" key="4">
    <source>
        <dbReference type="ARBA" id="ARBA00022801"/>
    </source>
</evidence>
<dbReference type="Gene3D" id="3.20.20.80">
    <property type="entry name" value="Glycosidases"/>
    <property type="match status" value="1"/>
</dbReference>
<dbReference type="GO" id="GO:0005975">
    <property type="term" value="P:carbohydrate metabolic process"/>
    <property type="evidence" value="ECO:0007669"/>
    <property type="project" value="InterPro"/>
</dbReference>
<organism evidence="8">
    <name type="scientific">Culicoides sonorensis</name>
    <name type="common">Biting midge</name>
    <dbReference type="NCBI Taxonomy" id="179676"/>
    <lineage>
        <taxon>Eukaryota</taxon>
        <taxon>Metazoa</taxon>
        <taxon>Ecdysozoa</taxon>
        <taxon>Arthropoda</taxon>
        <taxon>Hexapoda</taxon>
        <taxon>Insecta</taxon>
        <taxon>Pterygota</taxon>
        <taxon>Neoptera</taxon>
        <taxon>Endopterygota</taxon>
        <taxon>Diptera</taxon>
        <taxon>Nematocera</taxon>
        <taxon>Chironomoidea</taxon>
        <taxon>Ceratopogonidae</taxon>
        <taxon>Ceratopogoninae</taxon>
        <taxon>Culicoides</taxon>
        <taxon>Monoculicoides</taxon>
    </lineage>
</organism>
<dbReference type="OMA" id="YDVPQYL"/>
<comment type="subunit">
    <text evidence="2">Homodimer.</text>
</comment>
<dbReference type="PRINTS" id="PR00131">
    <property type="entry name" value="GLHYDRLASE1"/>
</dbReference>
<evidence type="ECO:0000256" key="1">
    <source>
        <dbReference type="ARBA" id="ARBA00010838"/>
    </source>
</evidence>
<dbReference type="InterPro" id="IPR033132">
    <property type="entry name" value="GH_1_N_CS"/>
</dbReference>
<keyword evidence="3" id="KW-0732">Signal</keyword>
<evidence type="ECO:0000256" key="6">
    <source>
        <dbReference type="ARBA" id="ARBA00023295"/>
    </source>
</evidence>
<evidence type="ECO:0000256" key="7">
    <source>
        <dbReference type="RuleBase" id="RU003690"/>
    </source>
</evidence>
<comment type="similarity">
    <text evidence="1 7">Belongs to the glycosyl hydrolase 1 family.</text>
</comment>
<keyword evidence="4" id="KW-0378">Hydrolase</keyword>
<keyword evidence="6" id="KW-0326">Glycosidase</keyword>
<dbReference type="GO" id="GO:0008422">
    <property type="term" value="F:beta-glucosidase activity"/>
    <property type="evidence" value="ECO:0007669"/>
    <property type="project" value="TreeGrafter"/>
</dbReference>
<dbReference type="EMBL" id="UFQT01000563">
    <property type="protein sequence ID" value="SSX25344.1"/>
    <property type="molecule type" value="Genomic_DNA"/>
</dbReference>
<accession>A0A336M4Z6</accession>
<evidence type="ECO:0000256" key="5">
    <source>
        <dbReference type="ARBA" id="ARBA00023180"/>
    </source>
</evidence>
<sequence length="494" mass="56021">MASSGRIATITSLPPRCEINRATEFPSTFRFGVATAAYQIEGAWNVSGRSPSIWDIVTHEHPEVIKDQSNGDIAANSYNKYLDDIDAINEVGFKFYRLSISWNRILPTGEIQSLNQDGLDYYHRVIDALLARGIQPMITMHHYDTPQAIQDLGGLANPVFCDFFETYADVLFSNFGDKVKTWLTFNEPFDVCVEGYGTGHIPPFVHASGRADYLCIHHVLISHARAYHLYKSKYEPSQNGKISIALNSRYYYAKNANVSQDLVERALQFRLGIFAHAIFTETGGYPPVIIESVAFNSLKEGFSKSRLPEMSNHLKAYIKGTADFFAFNYYTSRLVEPDSNGTITQISWAKDAGFLMSTDPSWIQAKSDWLFSVPDGLRDLLVYIKNEYDNPEIVITENGWSDGGELEDNGRINYLRSHLHAMLKAIICDDVQVSGYAIWSIIDNFEWLSGYTEKFGLYYIDFNSTELKRVPKKSSKFMQKVIQTNRIPDYSTIL</sequence>
<dbReference type="SUPFAM" id="SSF51445">
    <property type="entry name" value="(Trans)glycosidases"/>
    <property type="match status" value="1"/>
</dbReference>
<dbReference type="Pfam" id="PF00232">
    <property type="entry name" value="Glyco_hydro_1"/>
    <property type="match status" value="1"/>
</dbReference>
<protein>
    <submittedName>
        <fullName evidence="8">CSON012226 protein</fullName>
    </submittedName>
</protein>
<dbReference type="PANTHER" id="PTHR10353">
    <property type="entry name" value="GLYCOSYL HYDROLASE"/>
    <property type="match status" value="1"/>
</dbReference>
<dbReference type="InterPro" id="IPR017853">
    <property type="entry name" value="GH"/>
</dbReference>
<evidence type="ECO:0000313" key="8">
    <source>
        <dbReference type="EMBL" id="SSX25344.1"/>
    </source>
</evidence>
<dbReference type="PANTHER" id="PTHR10353:SF36">
    <property type="entry name" value="LP05116P"/>
    <property type="match status" value="1"/>
</dbReference>
<reference evidence="8" key="1">
    <citation type="submission" date="2018-07" db="EMBL/GenBank/DDBJ databases">
        <authorList>
            <person name="Quirk P.G."/>
            <person name="Krulwich T.A."/>
        </authorList>
    </citation>
    <scope>NUCLEOTIDE SEQUENCE</scope>
</reference>
<keyword evidence="5" id="KW-0325">Glycoprotein</keyword>
<dbReference type="PROSITE" id="PS00653">
    <property type="entry name" value="GLYCOSYL_HYDROL_F1_2"/>
    <property type="match status" value="1"/>
</dbReference>
<gene>
    <name evidence="8" type="primary">CSON012226</name>
</gene>
<dbReference type="AlphaFoldDB" id="A0A336M4Z6"/>
<evidence type="ECO:0000256" key="2">
    <source>
        <dbReference type="ARBA" id="ARBA00011738"/>
    </source>
</evidence>
<evidence type="ECO:0000256" key="3">
    <source>
        <dbReference type="ARBA" id="ARBA00022729"/>
    </source>
</evidence>
<name>A0A336M4Z6_CULSO</name>